<sequence length="120" mass="13234">MLSFLSFKTTDKVNSYVEFCLITGVALKDATAQISKEGTATLPLYVKVLSVHQAGRADSGCLSPKAQEEVFFSIDSPPMRAVKKGTKVYILSETKTWNEGGWSKTSLLTEEEAKQYVFSK</sequence>
<keyword evidence="2" id="KW-1185">Reference proteome</keyword>
<organism evidence="1 2">
    <name type="scientific">Capnocytophaga haemolytica</name>
    <dbReference type="NCBI Taxonomy" id="45243"/>
    <lineage>
        <taxon>Bacteria</taxon>
        <taxon>Pseudomonadati</taxon>
        <taxon>Bacteroidota</taxon>
        <taxon>Flavobacteriia</taxon>
        <taxon>Flavobacteriales</taxon>
        <taxon>Flavobacteriaceae</taxon>
        <taxon>Capnocytophaga</taxon>
    </lineage>
</organism>
<protein>
    <submittedName>
        <fullName evidence="1">Uncharacterized protein</fullName>
    </submittedName>
</protein>
<reference evidence="1 2" key="1">
    <citation type="submission" date="2016-02" db="EMBL/GenBank/DDBJ databases">
        <authorList>
            <person name="Holder M.E."/>
            <person name="Ajami N.J."/>
            <person name="Petrosino J.F."/>
        </authorList>
    </citation>
    <scope>NUCLEOTIDE SEQUENCE [LARGE SCALE GENOMIC DNA]</scope>
    <source>
        <strain evidence="1 2">CCUG 32990</strain>
    </source>
</reference>
<dbReference type="Proteomes" id="UP000065822">
    <property type="component" value="Chromosome"/>
</dbReference>
<evidence type="ECO:0000313" key="2">
    <source>
        <dbReference type="Proteomes" id="UP000065822"/>
    </source>
</evidence>
<gene>
    <name evidence="1" type="ORF">AXF12_01650</name>
</gene>
<proteinExistence type="predicted"/>
<dbReference type="RefSeq" id="WP_066427917.1">
    <property type="nucleotide sequence ID" value="NZ_FOVX01000019.1"/>
</dbReference>
<name>A0ABM5XAW9_9FLAO</name>
<dbReference type="EMBL" id="CP014227">
    <property type="protein sequence ID" value="AMD84350.1"/>
    <property type="molecule type" value="Genomic_DNA"/>
</dbReference>
<accession>A0ABM5XAW9</accession>
<evidence type="ECO:0000313" key="1">
    <source>
        <dbReference type="EMBL" id="AMD84350.1"/>
    </source>
</evidence>